<protein>
    <recommendedName>
        <fullName evidence="3">MotA/TolQ/ExbB proton channel domain-containing protein</fullName>
    </recommendedName>
</protein>
<feature type="transmembrane region" description="Helical" evidence="1">
    <location>
        <begin position="12"/>
        <end position="31"/>
    </location>
</feature>
<evidence type="ECO:0000313" key="2">
    <source>
        <dbReference type="EMBL" id="GAH06108.1"/>
    </source>
</evidence>
<dbReference type="AlphaFoldDB" id="X1EBR5"/>
<reference evidence="2" key="1">
    <citation type="journal article" date="2014" name="Front. Microbiol.">
        <title>High frequency of phylogenetically diverse reductive dehalogenase-homologous genes in deep subseafloor sedimentary metagenomes.</title>
        <authorList>
            <person name="Kawai M."/>
            <person name="Futagami T."/>
            <person name="Toyoda A."/>
            <person name="Takaki Y."/>
            <person name="Nishi S."/>
            <person name="Hori S."/>
            <person name="Arai W."/>
            <person name="Tsubouchi T."/>
            <person name="Morono Y."/>
            <person name="Uchiyama I."/>
            <person name="Ito T."/>
            <person name="Fujiyama A."/>
            <person name="Inagaki F."/>
            <person name="Takami H."/>
        </authorList>
    </citation>
    <scope>NUCLEOTIDE SEQUENCE</scope>
    <source>
        <strain evidence="2">Expedition CK06-06</strain>
    </source>
</reference>
<keyword evidence="1" id="KW-0472">Membrane</keyword>
<organism evidence="2">
    <name type="scientific">marine sediment metagenome</name>
    <dbReference type="NCBI Taxonomy" id="412755"/>
    <lineage>
        <taxon>unclassified sequences</taxon>
        <taxon>metagenomes</taxon>
        <taxon>ecological metagenomes</taxon>
    </lineage>
</organism>
<keyword evidence="1" id="KW-1133">Transmembrane helix</keyword>
<accession>X1EBR5</accession>
<evidence type="ECO:0008006" key="3">
    <source>
        <dbReference type="Google" id="ProtNLM"/>
    </source>
</evidence>
<dbReference type="EMBL" id="BART01034572">
    <property type="protein sequence ID" value="GAH06108.1"/>
    <property type="molecule type" value="Genomic_DNA"/>
</dbReference>
<gene>
    <name evidence="2" type="ORF">S01H4_59050</name>
</gene>
<evidence type="ECO:0000256" key="1">
    <source>
        <dbReference type="SAM" id="Phobius"/>
    </source>
</evidence>
<keyword evidence="1" id="KW-0812">Transmembrane</keyword>
<sequence>MIEIFERGGLMMYPLALASVLALAIIIERFFSLRKR</sequence>
<feature type="non-terminal residue" evidence="2">
    <location>
        <position position="36"/>
    </location>
</feature>
<name>X1EBR5_9ZZZZ</name>
<proteinExistence type="predicted"/>
<comment type="caution">
    <text evidence="2">The sequence shown here is derived from an EMBL/GenBank/DDBJ whole genome shotgun (WGS) entry which is preliminary data.</text>
</comment>